<dbReference type="GO" id="GO:0003964">
    <property type="term" value="F:RNA-directed DNA polymerase activity"/>
    <property type="evidence" value="ECO:0007669"/>
    <property type="project" value="UniProtKB-KW"/>
</dbReference>
<dbReference type="Proteomes" id="UP000735302">
    <property type="component" value="Unassembled WGS sequence"/>
</dbReference>
<evidence type="ECO:0000313" key="3">
    <source>
        <dbReference type="Proteomes" id="UP000735302"/>
    </source>
</evidence>
<proteinExistence type="predicted"/>
<keyword evidence="2" id="KW-0695">RNA-directed DNA polymerase</keyword>
<reference evidence="2 3" key="1">
    <citation type="journal article" date="2021" name="Elife">
        <title>Chloroplast acquisition without the gene transfer in kleptoplastic sea slugs, Plakobranchus ocellatus.</title>
        <authorList>
            <person name="Maeda T."/>
            <person name="Takahashi S."/>
            <person name="Yoshida T."/>
            <person name="Shimamura S."/>
            <person name="Takaki Y."/>
            <person name="Nagai Y."/>
            <person name="Toyoda A."/>
            <person name="Suzuki Y."/>
            <person name="Arimoto A."/>
            <person name="Ishii H."/>
            <person name="Satoh N."/>
            <person name="Nishiyama T."/>
            <person name="Hasebe M."/>
            <person name="Maruyama T."/>
            <person name="Minagawa J."/>
            <person name="Obokata J."/>
            <person name="Shigenobu S."/>
        </authorList>
    </citation>
    <scope>NUCLEOTIDE SEQUENCE [LARGE SCALE GENOMIC DNA]</scope>
</reference>
<accession>A0AAV3YY91</accession>
<feature type="compositionally biased region" description="Polar residues" evidence="1">
    <location>
        <begin position="64"/>
        <end position="78"/>
    </location>
</feature>
<feature type="region of interest" description="Disordered" evidence="1">
    <location>
        <begin position="49"/>
        <end position="83"/>
    </location>
</feature>
<dbReference type="AlphaFoldDB" id="A0AAV3YY91"/>
<keyword evidence="3" id="KW-1185">Reference proteome</keyword>
<sequence length="102" mass="11675">MPTKEIRRHLEMDTLRKQKKKLIRAASSEETNGLLVIWPQLKARHSALSKAESARKKRIIRDPSQLQDSSSTNPNCSETARLRDESSALALSLRAWPLRSQR</sequence>
<evidence type="ECO:0000313" key="2">
    <source>
        <dbReference type="EMBL" id="GFN87217.1"/>
    </source>
</evidence>
<evidence type="ECO:0000256" key="1">
    <source>
        <dbReference type="SAM" id="MobiDB-lite"/>
    </source>
</evidence>
<comment type="caution">
    <text evidence="2">The sequence shown here is derived from an EMBL/GenBank/DDBJ whole genome shotgun (WGS) entry which is preliminary data.</text>
</comment>
<keyword evidence="2" id="KW-0808">Transferase</keyword>
<keyword evidence="2" id="KW-0548">Nucleotidyltransferase</keyword>
<protein>
    <submittedName>
        <fullName evidence="2">Reverse transcriptase</fullName>
    </submittedName>
</protein>
<name>A0AAV3YY91_9GAST</name>
<organism evidence="2 3">
    <name type="scientific">Plakobranchus ocellatus</name>
    <dbReference type="NCBI Taxonomy" id="259542"/>
    <lineage>
        <taxon>Eukaryota</taxon>
        <taxon>Metazoa</taxon>
        <taxon>Spiralia</taxon>
        <taxon>Lophotrochozoa</taxon>
        <taxon>Mollusca</taxon>
        <taxon>Gastropoda</taxon>
        <taxon>Heterobranchia</taxon>
        <taxon>Euthyneura</taxon>
        <taxon>Panpulmonata</taxon>
        <taxon>Sacoglossa</taxon>
        <taxon>Placobranchoidea</taxon>
        <taxon>Plakobranchidae</taxon>
        <taxon>Plakobranchus</taxon>
    </lineage>
</organism>
<gene>
    <name evidence="2" type="ORF">PoB_001372300</name>
</gene>
<dbReference type="EMBL" id="BLXT01001670">
    <property type="protein sequence ID" value="GFN87217.1"/>
    <property type="molecule type" value="Genomic_DNA"/>
</dbReference>